<name>A0A4Y2J0S8_ARAVE</name>
<dbReference type="EMBL" id="BGPR01003068">
    <property type="protein sequence ID" value="GBM83298.1"/>
    <property type="molecule type" value="Genomic_DNA"/>
</dbReference>
<evidence type="ECO:0000256" key="1">
    <source>
        <dbReference type="SAM" id="Coils"/>
    </source>
</evidence>
<feature type="coiled-coil region" evidence="1">
    <location>
        <begin position="37"/>
        <end position="67"/>
    </location>
</feature>
<keyword evidence="1" id="KW-0175">Coiled coil</keyword>
<dbReference type="Proteomes" id="UP000499080">
    <property type="component" value="Unassembled WGS sequence"/>
</dbReference>
<organism evidence="2 3">
    <name type="scientific">Araneus ventricosus</name>
    <name type="common">Orbweaver spider</name>
    <name type="synonym">Epeira ventricosa</name>
    <dbReference type="NCBI Taxonomy" id="182803"/>
    <lineage>
        <taxon>Eukaryota</taxon>
        <taxon>Metazoa</taxon>
        <taxon>Ecdysozoa</taxon>
        <taxon>Arthropoda</taxon>
        <taxon>Chelicerata</taxon>
        <taxon>Arachnida</taxon>
        <taxon>Araneae</taxon>
        <taxon>Araneomorphae</taxon>
        <taxon>Entelegynae</taxon>
        <taxon>Araneoidea</taxon>
        <taxon>Araneidae</taxon>
        <taxon>Araneus</taxon>
    </lineage>
</organism>
<evidence type="ECO:0008006" key="4">
    <source>
        <dbReference type="Google" id="ProtNLM"/>
    </source>
</evidence>
<sequence>MDKDEPKERTTRLKIARGRVKASLTRLENTAEDLMLKNEILISLQRLEELVKEYEKLDAEISFEDSKIVEFEVSDEDFSRPSECDIILGSDCFFTTLRNGGIIGSEGQPIAQSTMFG</sequence>
<dbReference type="AlphaFoldDB" id="A0A4Y2J0S8"/>
<proteinExistence type="predicted"/>
<comment type="caution">
    <text evidence="2">The sequence shown here is derived from an EMBL/GenBank/DDBJ whole genome shotgun (WGS) entry which is preliminary data.</text>
</comment>
<gene>
    <name evidence="2" type="ORF">AVEN_261137_1</name>
</gene>
<dbReference type="OrthoDB" id="6451194at2759"/>
<evidence type="ECO:0000313" key="2">
    <source>
        <dbReference type="EMBL" id="GBM83298.1"/>
    </source>
</evidence>
<protein>
    <recommendedName>
        <fullName evidence="4">Peptidase aspartic putative domain-containing protein</fullName>
    </recommendedName>
</protein>
<reference evidence="2 3" key="1">
    <citation type="journal article" date="2019" name="Sci. Rep.">
        <title>Orb-weaving spider Araneus ventricosus genome elucidates the spidroin gene catalogue.</title>
        <authorList>
            <person name="Kono N."/>
            <person name="Nakamura H."/>
            <person name="Ohtoshi R."/>
            <person name="Moran D.A.P."/>
            <person name="Shinohara A."/>
            <person name="Yoshida Y."/>
            <person name="Fujiwara M."/>
            <person name="Mori M."/>
            <person name="Tomita M."/>
            <person name="Arakawa K."/>
        </authorList>
    </citation>
    <scope>NUCLEOTIDE SEQUENCE [LARGE SCALE GENOMIC DNA]</scope>
</reference>
<accession>A0A4Y2J0S8</accession>
<evidence type="ECO:0000313" key="3">
    <source>
        <dbReference type="Proteomes" id="UP000499080"/>
    </source>
</evidence>
<keyword evidence="3" id="KW-1185">Reference proteome</keyword>